<dbReference type="EMBL" id="MN739515">
    <property type="protein sequence ID" value="QHT09788.1"/>
    <property type="molecule type" value="Genomic_DNA"/>
</dbReference>
<evidence type="ECO:0000256" key="1">
    <source>
        <dbReference type="SAM" id="MobiDB-lite"/>
    </source>
</evidence>
<protein>
    <submittedName>
        <fullName evidence="2">Uncharacterized protein</fullName>
    </submittedName>
</protein>
<reference evidence="2" key="1">
    <citation type="journal article" date="2020" name="Nature">
        <title>Giant virus diversity and host interactions through global metagenomics.</title>
        <authorList>
            <person name="Schulz F."/>
            <person name="Roux S."/>
            <person name="Paez-Espino D."/>
            <person name="Jungbluth S."/>
            <person name="Walsh D.A."/>
            <person name="Denef V.J."/>
            <person name="McMahon K.D."/>
            <person name="Konstantinidis K.T."/>
            <person name="Eloe-Fadrosh E.A."/>
            <person name="Kyrpides N.C."/>
            <person name="Woyke T."/>
        </authorList>
    </citation>
    <scope>NUCLEOTIDE SEQUENCE</scope>
    <source>
        <strain evidence="2">GVMAG-M-3300023174-102</strain>
    </source>
</reference>
<name>A0A6C0CZ38_9ZZZZ</name>
<feature type="region of interest" description="Disordered" evidence="1">
    <location>
        <begin position="1"/>
        <end position="59"/>
    </location>
</feature>
<evidence type="ECO:0000313" key="2">
    <source>
        <dbReference type="EMBL" id="QHT09788.1"/>
    </source>
</evidence>
<dbReference type="AlphaFoldDB" id="A0A6C0CZ38"/>
<feature type="compositionally biased region" description="Low complexity" evidence="1">
    <location>
        <begin position="43"/>
        <end position="52"/>
    </location>
</feature>
<feature type="compositionally biased region" description="Polar residues" evidence="1">
    <location>
        <begin position="11"/>
        <end position="37"/>
    </location>
</feature>
<organism evidence="2">
    <name type="scientific">viral metagenome</name>
    <dbReference type="NCBI Taxonomy" id="1070528"/>
    <lineage>
        <taxon>unclassified sequences</taxon>
        <taxon>metagenomes</taxon>
        <taxon>organismal metagenomes</taxon>
    </lineage>
</organism>
<accession>A0A6C0CZ38</accession>
<proteinExistence type="predicted"/>
<sequence>MSFSIKKAGLKSSSVVPSTAIKNSSTSKPNEQQSVNVPVQPPSSGISIRRSITLNENYR</sequence>